<reference evidence="1" key="3">
    <citation type="submission" date="2025-05" db="UniProtKB">
        <authorList>
            <consortium name="EnsemblMetazoa"/>
        </authorList>
    </citation>
    <scope>IDENTIFICATION</scope>
</reference>
<sequence>MFLGRALIGFPIFKAKTRLEQRRRMSEQRLPYHRRPVPVEIQERKDSWTDLKRPPFLLVKSFLNLRHMDPDYGMDITRVTDELSFQPHRTLFINIMRMPHRSLSETSESLEEMIVKNPLASDPVPEP</sequence>
<evidence type="ECO:0000313" key="2">
    <source>
        <dbReference type="Proteomes" id="UP001652680"/>
    </source>
</evidence>
<accession>A0A6P4DXE5</accession>
<dbReference type="AlphaFoldDB" id="A0A6P4DXE5"/>
<dbReference type="GeneID" id="108037994"/>
<gene>
    <name evidence="3" type="primary">LOC108037994</name>
    <name evidence="1" type="synonym">108037994</name>
</gene>
<dbReference type="OMA" id="PMADMMD"/>
<reference evidence="3" key="2">
    <citation type="submission" date="2025-04" db="UniProtKB">
        <authorList>
            <consortium name="RefSeq"/>
        </authorList>
    </citation>
    <scope>IDENTIFICATION</scope>
</reference>
<dbReference type="RefSeq" id="XP_016970162.1">
    <property type="nucleotide sequence ID" value="XM_017114673.1"/>
</dbReference>
<name>A0A6P4DXE5_DRORH</name>
<reference evidence="2" key="1">
    <citation type="journal article" date="2021" name="Elife">
        <title>Highly contiguous assemblies of 101 drosophilid genomes.</title>
        <authorList>
            <person name="Kim B.Y."/>
            <person name="Wang J.R."/>
            <person name="Miller D.E."/>
            <person name="Barmina O."/>
            <person name="Delaney E."/>
            <person name="Thompson A."/>
            <person name="Comeault A.A."/>
            <person name="Peede D."/>
            <person name="D'Agostino E.R."/>
            <person name="Pelaez J."/>
            <person name="Aguilar J.M."/>
            <person name="Haji D."/>
            <person name="Matsunaga T."/>
            <person name="Armstrong E.E."/>
            <person name="Zych M."/>
            <person name="Ogawa Y."/>
            <person name="Stamenkovic-Radak M."/>
            <person name="Jelic M."/>
            <person name="Veselinovic M.S."/>
            <person name="Tanaskovic M."/>
            <person name="Eric P."/>
            <person name="Gao J.J."/>
            <person name="Katoh T.K."/>
            <person name="Toda M.J."/>
            <person name="Watabe H."/>
            <person name="Watada M."/>
            <person name="Davis J.S."/>
            <person name="Moyle L.C."/>
            <person name="Manoli G."/>
            <person name="Bertolini E."/>
            <person name="Kostal V."/>
            <person name="Hawley R.S."/>
            <person name="Takahashi A."/>
            <person name="Jones C.D."/>
            <person name="Price D.K."/>
            <person name="Whiteman N."/>
            <person name="Kopp A."/>
            <person name="Matute D.R."/>
            <person name="Petrov D.A."/>
        </authorList>
    </citation>
    <scope>NUCLEOTIDE SEQUENCE [LARGE SCALE GENOMIC DNA]</scope>
</reference>
<keyword evidence="2" id="KW-1185">Reference proteome</keyword>
<dbReference type="Proteomes" id="UP001652680">
    <property type="component" value="Unassembled WGS sequence"/>
</dbReference>
<proteinExistence type="predicted"/>
<evidence type="ECO:0000313" key="1">
    <source>
        <dbReference type="EnsemblMetazoa" id="XP_016970162.1"/>
    </source>
</evidence>
<organism evidence="3">
    <name type="scientific">Drosophila rhopaloa</name>
    <name type="common">Fruit fly</name>
    <dbReference type="NCBI Taxonomy" id="1041015"/>
    <lineage>
        <taxon>Eukaryota</taxon>
        <taxon>Metazoa</taxon>
        <taxon>Ecdysozoa</taxon>
        <taxon>Arthropoda</taxon>
        <taxon>Hexapoda</taxon>
        <taxon>Insecta</taxon>
        <taxon>Pterygota</taxon>
        <taxon>Neoptera</taxon>
        <taxon>Endopterygota</taxon>
        <taxon>Diptera</taxon>
        <taxon>Brachycera</taxon>
        <taxon>Muscomorpha</taxon>
        <taxon>Ephydroidea</taxon>
        <taxon>Drosophilidae</taxon>
        <taxon>Drosophila</taxon>
        <taxon>Sophophora</taxon>
    </lineage>
</organism>
<protein>
    <submittedName>
        <fullName evidence="3">Uncharacterized protein LOC108037994</fullName>
    </submittedName>
</protein>
<dbReference type="OrthoDB" id="7823046at2759"/>
<evidence type="ECO:0000313" key="3">
    <source>
        <dbReference type="RefSeq" id="XP_016970162.1"/>
    </source>
</evidence>
<dbReference type="EnsemblMetazoa" id="XM_017114673.2">
    <property type="protein sequence ID" value="XP_016970162.1"/>
    <property type="gene ID" value="LOC108037994"/>
</dbReference>